<dbReference type="AlphaFoldDB" id="A0A5Q2N4L9"/>
<dbReference type="InterPro" id="IPR042187">
    <property type="entry name" value="Flagellin_C_sub2"/>
</dbReference>
<dbReference type="EMBL" id="CP045875">
    <property type="protein sequence ID" value="QGG47515.1"/>
    <property type="molecule type" value="Genomic_DNA"/>
</dbReference>
<dbReference type="GO" id="GO:0009288">
    <property type="term" value="C:bacterial-type flagellum"/>
    <property type="evidence" value="ECO:0007669"/>
    <property type="project" value="UniProtKB-SubCell"/>
</dbReference>
<evidence type="ECO:0000313" key="7">
    <source>
        <dbReference type="EMBL" id="QGG47515.1"/>
    </source>
</evidence>
<keyword evidence="7" id="KW-0966">Cell projection</keyword>
<dbReference type="PRINTS" id="PR00207">
    <property type="entry name" value="FLAGELLIN"/>
</dbReference>
<dbReference type="PANTHER" id="PTHR42792:SF2">
    <property type="entry name" value="FLAGELLIN"/>
    <property type="match status" value="1"/>
</dbReference>
<proteinExistence type="inferred from homology"/>
<dbReference type="InterPro" id="IPR001492">
    <property type="entry name" value="Flagellin"/>
</dbReference>
<keyword evidence="3 4" id="KW-0975">Bacterial flagellum</keyword>
<evidence type="ECO:0000313" key="8">
    <source>
        <dbReference type="Proteomes" id="UP000366051"/>
    </source>
</evidence>
<dbReference type="Pfam" id="PF00700">
    <property type="entry name" value="Flagellin_C"/>
    <property type="match status" value="1"/>
</dbReference>
<dbReference type="Gene3D" id="6.10.10.10">
    <property type="entry name" value="Flagellar export chaperone, C-terminal domain"/>
    <property type="match status" value="1"/>
</dbReference>
<keyword evidence="8" id="KW-1185">Reference proteome</keyword>
<keyword evidence="4" id="KW-0964">Secreted</keyword>
<dbReference type="InterPro" id="IPR001029">
    <property type="entry name" value="Flagellin_N"/>
</dbReference>
<dbReference type="KEGG" id="hcv:FTV88_1368"/>
<dbReference type="Proteomes" id="UP000366051">
    <property type="component" value="Chromosome"/>
</dbReference>
<protein>
    <recommendedName>
        <fullName evidence="2 4">Flagellin</fullName>
    </recommendedName>
</protein>
<accession>A0A5Q2N4L9</accession>
<evidence type="ECO:0000256" key="2">
    <source>
        <dbReference type="ARBA" id="ARBA00020110"/>
    </source>
</evidence>
<keyword evidence="7" id="KW-0282">Flagellum</keyword>
<dbReference type="Gene3D" id="1.20.1330.10">
    <property type="entry name" value="f41 fragment of flagellin, N-terminal domain"/>
    <property type="match status" value="2"/>
</dbReference>
<dbReference type="GO" id="GO:0005576">
    <property type="term" value="C:extracellular region"/>
    <property type="evidence" value="ECO:0007669"/>
    <property type="project" value="UniProtKB-SubCell"/>
</dbReference>
<dbReference type="GO" id="GO:0005198">
    <property type="term" value="F:structural molecule activity"/>
    <property type="evidence" value="ECO:0007669"/>
    <property type="project" value="UniProtKB-UniRule"/>
</dbReference>
<dbReference type="PANTHER" id="PTHR42792">
    <property type="entry name" value="FLAGELLIN"/>
    <property type="match status" value="1"/>
</dbReference>
<comment type="subcellular location">
    <subcellularLocation>
        <location evidence="4">Secreted</location>
    </subcellularLocation>
    <subcellularLocation>
        <location evidence="4">Bacterial flagellum</location>
    </subcellularLocation>
</comment>
<comment type="function">
    <text evidence="4">Flagellin is the subunit protein which polymerizes to form the filaments of bacterial flagella.</text>
</comment>
<dbReference type="InterPro" id="IPR046358">
    <property type="entry name" value="Flagellin_C"/>
</dbReference>
<evidence type="ECO:0000256" key="3">
    <source>
        <dbReference type="ARBA" id="ARBA00023143"/>
    </source>
</evidence>
<evidence type="ECO:0000256" key="1">
    <source>
        <dbReference type="ARBA" id="ARBA00005709"/>
    </source>
</evidence>
<name>A0A5Q2N4L9_9FIRM</name>
<gene>
    <name evidence="7" type="ORF">FTV88_1368</name>
</gene>
<sequence length="1198" mass="125904">MRINHNIQALNAYRQLTQNQTTISKHLEKLSSGLRINRAADDAAGLAISEKMRSQIRGLAAAEKGTLDSISLIQTAEGALDSIHSMLQRMRELAVQAANDTYTEDDKAAIQEEINQLTSEINRIAETTEFNKRNLLNGGVAITGGKGIADPDAIAYGTGMSNLTIDSNSKLDAGNYRIDVTSEVTNLVSNGQSIQGNIGNPSVTQQATVLGEGSYKVEIAYGAVKTLDGAPVDGNNLLGGTSPIAIQSTSTLKDQEHNIDVTKQTVVSATEVNRAGISNVDGSQAAAGTYSIQTSVVLNSGAITSAGGAEQIIDATSGAISNLSIAQDSAYLHTEDYTIDVVQLGSAGALMTAAEELSSPAEENAKVTATSALSGPSVNLQNLTLKINGTTFTLGDGRAVHALGTVDLTDYNDRIDLRDALQSDLDYTFGSNKFKVGLDNDWKLTIEGIADNDVVIGAAAGNTALGFAGTEFSTYTSPTTDLKSLVDFKLNDKVITLTNVKALGEVNLSEAAGRAAVKAALQADINAVFTGEADTHDGATFTVGLDGGRLTIQNNDRALGKEVIIENTTGNDISLLGFTTNNLGDANKAETTYSTLNNVELRFDLRKNVEKIESSSATFTNNAGSTAIKLGDISFNVNNKAVYLSDSIPTNDTSKSTYHGNTITFGTNSIQYQVEVKQNGADAQVVTVNQNHNDLQTVTFADASKFSFHIKGDSFLGDEPLHSVVTSVDNYSVKLYESGTGTINHTTTELAVAGIKEGVDTYTITNDFSAGQTITIAGKTFTAVNGTADAAKGQFSVDGNIQDTRTSLLLALNHTNGFDGKFTAAVGTEDNVFTLTEVGTNGKNAGGATIAGGTAVGDAYTFTGTAAVNDLKHIALGTGGTGLFVTLDRDNVFALENGAVSSIKFEVNTAEEYSAQVLTAGGGVVQNSGRFTLDSNNASDAKSIELGNGVEFNYVYADLAEAGNLFFSVGKGEEVFNMKLFSTDDVEKQIGAETFNKGDKVSFANHGLSIDTHFVDTTSGQSTTFEVEDTTVNKSLSMQIGANQGQSFSVDINKMTSKALKISSDASSGDPGVPGAAFTEIAGVTAGIAGKENTKTEYALDVSDHTKAAAAITVIDNAIRDVSLERSKLGAFQNRLEYTVTNLKTFNENLTASESRIRDADMALEMTNFSKNNIINQAATAMLAQANQLPQGVLQLLQ</sequence>
<reference evidence="8" key="1">
    <citation type="submission" date="2019-11" db="EMBL/GenBank/DDBJ databases">
        <title>Genome sequence of Heliorestis convoluta strain HH, an alkaliphilic and minimalistic phototrophic bacterium from a soda lake in Egypt.</title>
        <authorList>
            <person name="Dewey E.D."/>
            <person name="Stokes L.M."/>
            <person name="Burchell B.M."/>
            <person name="Shaffer K.N."/>
            <person name="Huntington A.M."/>
            <person name="Baker J.M."/>
            <person name="Nadendla S."/>
            <person name="Giglio M.G."/>
            <person name="Touchman J.W."/>
            <person name="Blankenship R.E."/>
            <person name="Madigan M.T."/>
            <person name="Sattley W.M."/>
        </authorList>
    </citation>
    <scope>NUCLEOTIDE SEQUENCE [LARGE SCALE GENOMIC DNA]</scope>
    <source>
        <strain evidence="8">HH</strain>
    </source>
</reference>
<evidence type="ECO:0000256" key="4">
    <source>
        <dbReference type="RuleBase" id="RU362073"/>
    </source>
</evidence>
<keyword evidence="7" id="KW-0969">Cilium</keyword>
<comment type="similarity">
    <text evidence="1 4">Belongs to the bacterial flagellin family.</text>
</comment>
<evidence type="ECO:0000259" key="5">
    <source>
        <dbReference type="Pfam" id="PF00669"/>
    </source>
</evidence>
<dbReference type="SUPFAM" id="SSF64518">
    <property type="entry name" value="Phase 1 flagellin"/>
    <property type="match status" value="1"/>
</dbReference>
<evidence type="ECO:0000259" key="6">
    <source>
        <dbReference type="Pfam" id="PF00700"/>
    </source>
</evidence>
<feature type="domain" description="Flagellin N-terminal" evidence="5">
    <location>
        <begin position="3"/>
        <end position="138"/>
    </location>
</feature>
<dbReference type="Pfam" id="PF00669">
    <property type="entry name" value="Flagellin_N"/>
    <property type="match status" value="1"/>
</dbReference>
<organism evidence="7 8">
    <name type="scientific">Heliorestis convoluta</name>
    <dbReference type="NCBI Taxonomy" id="356322"/>
    <lineage>
        <taxon>Bacteria</taxon>
        <taxon>Bacillati</taxon>
        <taxon>Bacillota</taxon>
        <taxon>Clostridia</taxon>
        <taxon>Eubacteriales</taxon>
        <taxon>Heliobacteriaceae</taxon>
        <taxon>Heliorestis</taxon>
    </lineage>
</organism>
<feature type="domain" description="Flagellin C-terminal" evidence="6">
    <location>
        <begin position="1112"/>
        <end position="1197"/>
    </location>
</feature>
<dbReference type="Gene3D" id="3.30.70.2120">
    <property type="match status" value="1"/>
</dbReference>